<reference evidence="3 4" key="1">
    <citation type="journal article" date="2017" name="Curr. Biol.">
        <title>Genome architecture and evolution of a unichromosomal asexual nematode.</title>
        <authorList>
            <person name="Fradin H."/>
            <person name="Zegar C."/>
            <person name="Gutwein M."/>
            <person name="Lucas J."/>
            <person name="Kovtun M."/>
            <person name="Corcoran D."/>
            <person name="Baugh L.R."/>
            <person name="Kiontke K."/>
            <person name="Gunsalus K."/>
            <person name="Fitch D.H."/>
            <person name="Piano F."/>
        </authorList>
    </citation>
    <scope>NUCLEOTIDE SEQUENCE [LARGE SCALE GENOMIC DNA]</scope>
    <source>
        <strain evidence="3">PF1309</strain>
    </source>
</reference>
<feature type="region of interest" description="Disordered" evidence="1">
    <location>
        <begin position="50"/>
        <end position="87"/>
    </location>
</feature>
<feature type="transmembrane region" description="Helical" evidence="2">
    <location>
        <begin position="12"/>
        <end position="32"/>
    </location>
</feature>
<proteinExistence type="predicted"/>
<evidence type="ECO:0000313" key="4">
    <source>
        <dbReference type="Proteomes" id="UP000218231"/>
    </source>
</evidence>
<dbReference type="OrthoDB" id="5831460at2759"/>
<evidence type="ECO:0000256" key="2">
    <source>
        <dbReference type="SAM" id="Phobius"/>
    </source>
</evidence>
<evidence type="ECO:0000313" key="3">
    <source>
        <dbReference type="EMBL" id="PAV77886.1"/>
    </source>
</evidence>
<feature type="compositionally biased region" description="Basic residues" evidence="1">
    <location>
        <begin position="50"/>
        <end position="59"/>
    </location>
</feature>
<dbReference type="Proteomes" id="UP000218231">
    <property type="component" value="Unassembled WGS sequence"/>
</dbReference>
<dbReference type="EMBL" id="LIAE01007640">
    <property type="protein sequence ID" value="PAV77886.1"/>
    <property type="molecule type" value="Genomic_DNA"/>
</dbReference>
<protein>
    <submittedName>
        <fullName evidence="3">Uncharacterized protein</fullName>
    </submittedName>
</protein>
<keyword evidence="2" id="KW-0812">Transmembrane</keyword>
<sequence length="303" mass="35163">MNLGTSNSAMKYPAFVCLTLLELISLIAADFYGQTIPGIRIRHPTHYRHSQIRRAPLSHRTREGDDNNEDYENSDSSPFGTDDEENRHRRKYNRLKVIREREINGIPIRFNSDYEQYEDTSEERINGAKGPRNLKVNIQSLDSWDEPESVRRALERGRMQQEPTGTDMQELKTEMEEIEDTLDLFEAMRLEKPDICEKCPKLFLPQNESMATLCSNYNAISTFFSMGIDERRGDTEEWSDNEKCTLKITCSQPHMLVKWKDSEVCDVHAPTEGDRTFVYTCQNGQWTMHNFPISGVICGLQFE</sequence>
<keyword evidence="2" id="KW-0472">Membrane</keyword>
<organism evidence="3 4">
    <name type="scientific">Diploscapter pachys</name>
    <dbReference type="NCBI Taxonomy" id="2018661"/>
    <lineage>
        <taxon>Eukaryota</taxon>
        <taxon>Metazoa</taxon>
        <taxon>Ecdysozoa</taxon>
        <taxon>Nematoda</taxon>
        <taxon>Chromadorea</taxon>
        <taxon>Rhabditida</taxon>
        <taxon>Rhabditina</taxon>
        <taxon>Rhabditomorpha</taxon>
        <taxon>Rhabditoidea</taxon>
        <taxon>Rhabditidae</taxon>
        <taxon>Diploscapter</taxon>
    </lineage>
</organism>
<accession>A0A2A2KV69</accession>
<comment type="caution">
    <text evidence="3">The sequence shown here is derived from an EMBL/GenBank/DDBJ whole genome shotgun (WGS) entry which is preliminary data.</text>
</comment>
<keyword evidence="2" id="KW-1133">Transmembrane helix</keyword>
<evidence type="ECO:0000256" key="1">
    <source>
        <dbReference type="SAM" id="MobiDB-lite"/>
    </source>
</evidence>
<keyword evidence="4" id="KW-1185">Reference proteome</keyword>
<gene>
    <name evidence="3" type="ORF">WR25_05916</name>
</gene>
<name>A0A2A2KV69_9BILA</name>
<dbReference type="AlphaFoldDB" id="A0A2A2KV69"/>